<dbReference type="AlphaFoldDB" id="A0A3L8Q026"/>
<proteinExistence type="predicted"/>
<accession>A0A3L8Q026</accession>
<dbReference type="RefSeq" id="WP_121837656.1">
    <property type="nucleotide sequence ID" value="NZ_ML014758.1"/>
</dbReference>
<evidence type="ECO:0000313" key="1">
    <source>
        <dbReference type="EMBL" id="RLV60971.1"/>
    </source>
</evidence>
<reference evidence="1 2" key="1">
    <citation type="submission" date="2018-09" db="EMBL/GenBank/DDBJ databases">
        <title>Phylogeny of the Shewanellaceae, and recommendation for two new genera, Pseudoshewanella and Parashewanella.</title>
        <authorList>
            <person name="Wang G."/>
        </authorList>
    </citation>
    <scope>NUCLEOTIDE SEQUENCE [LARGE SCALE GENOMIC DNA]</scope>
    <source>
        <strain evidence="1 2">C51</strain>
    </source>
</reference>
<keyword evidence="2" id="KW-1185">Reference proteome</keyword>
<comment type="caution">
    <text evidence="1">The sequence shown here is derived from an EMBL/GenBank/DDBJ whole genome shotgun (WGS) entry which is preliminary data.</text>
</comment>
<dbReference type="Proteomes" id="UP000281474">
    <property type="component" value="Unassembled WGS sequence"/>
</dbReference>
<organism evidence="1 2">
    <name type="scientific">Parashewanella curva</name>
    <dbReference type="NCBI Taxonomy" id="2338552"/>
    <lineage>
        <taxon>Bacteria</taxon>
        <taxon>Pseudomonadati</taxon>
        <taxon>Pseudomonadota</taxon>
        <taxon>Gammaproteobacteria</taxon>
        <taxon>Alteromonadales</taxon>
        <taxon>Shewanellaceae</taxon>
        <taxon>Parashewanella</taxon>
    </lineage>
</organism>
<sequence>MDYHLTFREPHPTHPELMVDRYKRQQAESAEQAFKQQFPDVEYERLPVGAVSYSSKAVCVDAHPIERHTFLIKD</sequence>
<evidence type="ECO:0000313" key="2">
    <source>
        <dbReference type="Proteomes" id="UP000281474"/>
    </source>
</evidence>
<protein>
    <submittedName>
        <fullName evidence="1">Uncharacterized protein</fullName>
    </submittedName>
</protein>
<name>A0A3L8Q026_9GAMM</name>
<gene>
    <name evidence="1" type="ORF">D5018_03780</name>
</gene>
<dbReference type="EMBL" id="QZEI01000009">
    <property type="protein sequence ID" value="RLV60971.1"/>
    <property type="molecule type" value="Genomic_DNA"/>
</dbReference>